<dbReference type="InterPro" id="IPR001304">
    <property type="entry name" value="C-type_lectin-like"/>
</dbReference>
<dbReference type="Proteomes" id="UP000887540">
    <property type="component" value="Unplaced"/>
</dbReference>
<dbReference type="Pfam" id="PF00059">
    <property type="entry name" value="Lectin_C"/>
    <property type="match status" value="1"/>
</dbReference>
<evidence type="ECO:0000313" key="2">
    <source>
        <dbReference type="Proteomes" id="UP000887540"/>
    </source>
</evidence>
<keyword evidence="2" id="KW-1185">Reference proteome</keyword>
<accession>A0A914C4Y4</accession>
<dbReference type="CDD" id="cd00037">
    <property type="entry name" value="CLECT"/>
    <property type="match status" value="1"/>
</dbReference>
<dbReference type="SUPFAM" id="SSF56436">
    <property type="entry name" value="C-type lectin-like"/>
    <property type="match status" value="1"/>
</dbReference>
<dbReference type="PROSITE" id="PS50041">
    <property type="entry name" value="C_TYPE_LECTIN_2"/>
    <property type="match status" value="1"/>
</dbReference>
<dbReference type="PANTHER" id="PTHR31024">
    <property type="entry name" value="C-TYPE LECTIN"/>
    <property type="match status" value="1"/>
</dbReference>
<dbReference type="SMART" id="SM00034">
    <property type="entry name" value="CLECT"/>
    <property type="match status" value="1"/>
</dbReference>
<protein>
    <submittedName>
        <fullName evidence="3">C-type lectin domain-containing protein</fullName>
    </submittedName>
</protein>
<dbReference type="WBParaSite" id="ACRNAN_Path_230.g856.t1">
    <property type="protein sequence ID" value="ACRNAN_Path_230.g856.t1"/>
    <property type="gene ID" value="ACRNAN_Path_230.g856"/>
</dbReference>
<dbReference type="PANTHER" id="PTHR31024:SF3">
    <property type="entry name" value="C-TYPE LECTIN-RELATED"/>
    <property type="match status" value="1"/>
</dbReference>
<name>A0A914C4Y4_9BILA</name>
<evidence type="ECO:0000259" key="1">
    <source>
        <dbReference type="PROSITE" id="PS50041"/>
    </source>
</evidence>
<sequence length="226" mass="25365">MKEQGWFIIGVDYNDVGDLAVDMLKNISSPGMFFKITDPYGYQAEIVDAFTFANCYCTSNSQQFIIVNNTSGYGHYYADCLVSTKGGTYAQIAELACEAQTNGVLVSVTSQEKKDFLINTELPFLGSVQRFHIGLHNLNGSRYWYGYNGTNSPLGSFQDWVLGFSASSTGDCVFYDQYDGRNWGWETGPCMGANPFPYVCQFQACDADNYCYLSFFDFTKEKDIHL</sequence>
<organism evidence="2 3">
    <name type="scientific">Acrobeloides nanus</name>
    <dbReference type="NCBI Taxonomy" id="290746"/>
    <lineage>
        <taxon>Eukaryota</taxon>
        <taxon>Metazoa</taxon>
        <taxon>Ecdysozoa</taxon>
        <taxon>Nematoda</taxon>
        <taxon>Chromadorea</taxon>
        <taxon>Rhabditida</taxon>
        <taxon>Tylenchina</taxon>
        <taxon>Cephalobomorpha</taxon>
        <taxon>Cephaloboidea</taxon>
        <taxon>Cephalobidae</taxon>
        <taxon>Acrobeloides</taxon>
    </lineage>
</organism>
<evidence type="ECO:0000313" key="3">
    <source>
        <dbReference type="WBParaSite" id="ACRNAN_Path_230.g856.t1"/>
    </source>
</evidence>
<dbReference type="AlphaFoldDB" id="A0A914C4Y4"/>
<dbReference type="InterPro" id="IPR016186">
    <property type="entry name" value="C-type_lectin-like/link_sf"/>
</dbReference>
<feature type="domain" description="C-type lectin" evidence="1">
    <location>
        <begin position="76"/>
        <end position="190"/>
    </location>
</feature>
<dbReference type="InterPro" id="IPR016187">
    <property type="entry name" value="CTDL_fold"/>
</dbReference>
<reference evidence="3" key="1">
    <citation type="submission" date="2022-11" db="UniProtKB">
        <authorList>
            <consortium name="WormBaseParasite"/>
        </authorList>
    </citation>
    <scope>IDENTIFICATION</scope>
</reference>
<dbReference type="Gene3D" id="3.10.100.10">
    <property type="entry name" value="Mannose-Binding Protein A, subunit A"/>
    <property type="match status" value="1"/>
</dbReference>
<proteinExistence type="predicted"/>